<evidence type="ECO:0000256" key="1">
    <source>
        <dbReference type="ARBA" id="ARBA00023015"/>
    </source>
</evidence>
<accession>A0ABV5EIG3</accession>
<dbReference type="PRINTS" id="PR00598">
    <property type="entry name" value="HTHMARR"/>
</dbReference>
<dbReference type="InterPro" id="IPR039422">
    <property type="entry name" value="MarR/SlyA-like"/>
</dbReference>
<feature type="region of interest" description="Disordered" evidence="4">
    <location>
        <begin position="168"/>
        <end position="189"/>
    </location>
</feature>
<evidence type="ECO:0000313" key="6">
    <source>
        <dbReference type="EMBL" id="MFB8776448.1"/>
    </source>
</evidence>
<reference evidence="6 7" key="1">
    <citation type="submission" date="2024-01" db="EMBL/GenBank/DDBJ databases">
        <title>Genome mining of biosynthetic gene clusters to explore secondary metabolites of Streptomyces sp.</title>
        <authorList>
            <person name="Baig A."/>
            <person name="Ajitkumar Shintre N."/>
            <person name="Kumar H."/>
            <person name="Anbarasu A."/>
            <person name="Ramaiah S."/>
        </authorList>
    </citation>
    <scope>NUCLEOTIDE SEQUENCE [LARGE SCALE GENOMIC DNA]</scope>
    <source>
        <strain evidence="6 7">A57</strain>
    </source>
</reference>
<evidence type="ECO:0000256" key="2">
    <source>
        <dbReference type="ARBA" id="ARBA00023125"/>
    </source>
</evidence>
<keyword evidence="1" id="KW-0805">Transcription regulation</keyword>
<dbReference type="RefSeq" id="WP_376734991.1">
    <property type="nucleotide sequence ID" value="NZ_JAYMRP010000031.1"/>
</dbReference>
<dbReference type="Pfam" id="PF01047">
    <property type="entry name" value="MarR"/>
    <property type="match status" value="1"/>
</dbReference>
<dbReference type="InterPro" id="IPR000835">
    <property type="entry name" value="HTH_MarR-typ"/>
</dbReference>
<organism evidence="6 7">
    <name type="scientific">Streptomyces broussonetiae</name>
    <dbReference type="NCBI Taxonomy" id="2686304"/>
    <lineage>
        <taxon>Bacteria</taxon>
        <taxon>Bacillati</taxon>
        <taxon>Actinomycetota</taxon>
        <taxon>Actinomycetes</taxon>
        <taxon>Kitasatosporales</taxon>
        <taxon>Streptomycetaceae</taxon>
        <taxon>Streptomyces</taxon>
    </lineage>
</organism>
<protein>
    <submittedName>
        <fullName evidence="6">MarR family transcriptional regulator</fullName>
    </submittedName>
</protein>
<dbReference type="InterPro" id="IPR036388">
    <property type="entry name" value="WH-like_DNA-bd_sf"/>
</dbReference>
<dbReference type="Gene3D" id="1.10.10.10">
    <property type="entry name" value="Winged helix-like DNA-binding domain superfamily/Winged helix DNA-binding domain"/>
    <property type="match status" value="1"/>
</dbReference>
<keyword evidence="7" id="KW-1185">Reference proteome</keyword>
<dbReference type="InterPro" id="IPR036390">
    <property type="entry name" value="WH_DNA-bd_sf"/>
</dbReference>
<evidence type="ECO:0000259" key="5">
    <source>
        <dbReference type="PROSITE" id="PS50995"/>
    </source>
</evidence>
<dbReference type="Proteomes" id="UP001585080">
    <property type="component" value="Unassembled WGS sequence"/>
</dbReference>
<dbReference type="EMBL" id="JAYMRP010000031">
    <property type="protein sequence ID" value="MFB8776448.1"/>
    <property type="molecule type" value="Genomic_DNA"/>
</dbReference>
<feature type="compositionally biased region" description="Basic residues" evidence="4">
    <location>
        <begin position="178"/>
        <end position="189"/>
    </location>
</feature>
<proteinExistence type="predicted"/>
<keyword evidence="3" id="KW-0804">Transcription</keyword>
<evidence type="ECO:0000256" key="4">
    <source>
        <dbReference type="SAM" id="MobiDB-lite"/>
    </source>
</evidence>
<dbReference type="PANTHER" id="PTHR33164">
    <property type="entry name" value="TRANSCRIPTIONAL REGULATOR, MARR FAMILY"/>
    <property type="match status" value="1"/>
</dbReference>
<evidence type="ECO:0000313" key="7">
    <source>
        <dbReference type="Proteomes" id="UP001585080"/>
    </source>
</evidence>
<keyword evidence="2" id="KW-0238">DNA-binding</keyword>
<evidence type="ECO:0000256" key="3">
    <source>
        <dbReference type="ARBA" id="ARBA00023163"/>
    </source>
</evidence>
<dbReference type="PANTHER" id="PTHR33164:SF64">
    <property type="entry name" value="TRANSCRIPTIONAL REGULATOR SLYA"/>
    <property type="match status" value="1"/>
</dbReference>
<name>A0ABV5EIG3_9ACTN</name>
<dbReference type="SMART" id="SM00347">
    <property type="entry name" value="HTH_MARR"/>
    <property type="match status" value="1"/>
</dbReference>
<feature type="domain" description="HTH marR-type" evidence="5">
    <location>
        <begin position="21"/>
        <end position="153"/>
    </location>
</feature>
<dbReference type="PROSITE" id="PS50995">
    <property type="entry name" value="HTH_MARR_2"/>
    <property type="match status" value="1"/>
</dbReference>
<comment type="caution">
    <text evidence="6">The sequence shown here is derived from an EMBL/GenBank/DDBJ whole genome shotgun (WGS) entry which is preliminary data.</text>
</comment>
<sequence length="189" mass="20574">MTSKRAEGAADSSTARPPLMDDVFGYAIGVVFRAYARGVEAAVADLPGGPRGYFILTAAVRGEAGSQRSLADGMGIDRTVMTYLLDDLEEAGLVERKPDPADRRSRHILATPQGEELWGELSSRVEEIEQRLLAGVPETSRQVFLDVLFTLARQADVFERELVDRTAADSTGAQRPVRAARRGRGRSRA</sequence>
<dbReference type="SUPFAM" id="SSF46785">
    <property type="entry name" value="Winged helix' DNA-binding domain"/>
    <property type="match status" value="1"/>
</dbReference>
<gene>
    <name evidence="6" type="ORF">VSS16_27535</name>
</gene>